<dbReference type="GO" id="GO:0000160">
    <property type="term" value="P:phosphorelay signal transduction system"/>
    <property type="evidence" value="ECO:0007669"/>
    <property type="project" value="InterPro"/>
</dbReference>
<dbReference type="CDD" id="cd17536">
    <property type="entry name" value="REC_YesN-like"/>
    <property type="match status" value="1"/>
</dbReference>
<comment type="caution">
    <text evidence="9">The sequence shown here is derived from an EMBL/GenBank/DDBJ whole genome shotgun (WGS) entry which is preliminary data.</text>
</comment>
<dbReference type="SMART" id="SM00448">
    <property type="entry name" value="REC"/>
    <property type="match status" value="1"/>
</dbReference>
<dbReference type="Pfam" id="PF17853">
    <property type="entry name" value="GGDEF_2"/>
    <property type="match status" value="1"/>
</dbReference>
<dbReference type="Pfam" id="PF00072">
    <property type="entry name" value="Response_reg"/>
    <property type="match status" value="1"/>
</dbReference>
<feature type="modified residue" description="4-aspartylphosphate" evidence="6">
    <location>
        <position position="50"/>
    </location>
</feature>
<keyword evidence="10" id="KW-1185">Reference proteome</keyword>
<feature type="domain" description="HTH araC/xylS-type" evidence="7">
    <location>
        <begin position="384"/>
        <end position="482"/>
    </location>
</feature>
<keyword evidence="4" id="KW-0804">Transcription</keyword>
<dbReference type="AlphaFoldDB" id="A6NTG1"/>
<dbReference type="eggNOG" id="COG4753">
    <property type="taxonomic scope" value="Bacteria"/>
</dbReference>
<evidence type="ECO:0000256" key="1">
    <source>
        <dbReference type="ARBA" id="ARBA00018672"/>
    </source>
</evidence>
<reference evidence="9 10" key="1">
    <citation type="submission" date="2007-04" db="EMBL/GenBank/DDBJ databases">
        <authorList>
            <person name="Fulton L."/>
            <person name="Clifton S."/>
            <person name="Fulton B."/>
            <person name="Xu J."/>
            <person name="Minx P."/>
            <person name="Pepin K.H."/>
            <person name="Johnson M."/>
            <person name="Thiruvilangam P."/>
            <person name="Bhonagiri V."/>
            <person name="Nash W.E."/>
            <person name="Mardis E.R."/>
            <person name="Wilson R.K."/>
        </authorList>
    </citation>
    <scope>NUCLEOTIDE SEQUENCE [LARGE SCALE GENOMIC DNA]</scope>
    <source>
        <strain evidence="9 10">ATCC 29799</strain>
    </source>
</reference>
<dbReference type="SUPFAM" id="SSF52172">
    <property type="entry name" value="CheY-like"/>
    <property type="match status" value="1"/>
</dbReference>
<dbReference type="InterPro" id="IPR011006">
    <property type="entry name" value="CheY-like_superfamily"/>
</dbReference>
<dbReference type="PROSITE" id="PS50110">
    <property type="entry name" value="RESPONSE_REGULATORY"/>
    <property type="match status" value="1"/>
</dbReference>
<evidence type="ECO:0000256" key="4">
    <source>
        <dbReference type="ARBA" id="ARBA00023163"/>
    </source>
</evidence>
<dbReference type="SUPFAM" id="SSF46689">
    <property type="entry name" value="Homeodomain-like"/>
    <property type="match status" value="2"/>
</dbReference>
<evidence type="ECO:0000256" key="3">
    <source>
        <dbReference type="ARBA" id="ARBA00023125"/>
    </source>
</evidence>
<dbReference type="Pfam" id="PF12833">
    <property type="entry name" value="HTH_18"/>
    <property type="match status" value="1"/>
</dbReference>
<accession>A6NTG1</accession>
<keyword evidence="2" id="KW-0805">Transcription regulation</keyword>
<dbReference type="Gene3D" id="3.40.50.2300">
    <property type="match status" value="1"/>
</dbReference>
<evidence type="ECO:0000256" key="6">
    <source>
        <dbReference type="PROSITE-ProRule" id="PRU00169"/>
    </source>
</evidence>
<dbReference type="EMBL" id="AAXG02000010">
    <property type="protein sequence ID" value="EDN00724.1"/>
    <property type="molecule type" value="Genomic_DNA"/>
</dbReference>
<keyword evidence="3" id="KW-0238">DNA-binding</keyword>
<dbReference type="InterPro" id="IPR018060">
    <property type="entry name" value="HTH_AraC"/>
</dbReference>
<dbReference type="STRING" id="411467.BACCAP_01490"/>
<comment type="function">
    <text evidence="5">May play the central regulatory role in sporulation. It may be an element of the effector pathway responsible for the activation of sporulation genes in response to nutritional stress. Spo0A may act in concert with spo0H (a sigma factor) to control the expression of some genes that are critical to the sporulation process.</text>
</comment>
<dbReference type="InterPro" id="IPR041522">
    <property type="entry name" value="CdaR_GGDEF"/>
</dbReference>
<dbReference type="eggNOG" id="COG2207">
    <property type="taxonomic scope" value="Bacteria"/>
</dbReference>
<dbReference type="PROSITE" id="PS01124">
    <property type="entry name" value="HTH_ARAC_FAMILY_2"/>
    <property type="match status" value="1"/>
</dbReference>
<dbReference type="InterPro" id="IPR009057">
    <property type="entry name" value="Homeodomain-like_sf"/>
</dbReference>
<evidence type="ECO:0000313" key="10">
    <source>
        <dbReference type="Proteomes" id="UP000003639"/>
    </source>
</evidence>
<evidence type="ECO:0000259" key="7">
    <source>
        <dbReference type="PROSITE" id="PS01124"/>
    </source>
</evidence>
<organism evidence="9 10">
    <name type="scientific">Pseudoflavonifractor capillosus ATCC 29799</name>
    <dbReference type="NCBI Taxonomy" id="411467"/>
    <lineage>
        <taxon>Bacteria</taxon>
        <taxon>Bacillati</taxon>
        <taxon>Bacillota</taxon>
        <taxon>Clostridia</taxon>
        <taxon>Eubacteriales</taxon>
        <taxon>Oscillospiraceae</taxon>
        <taxon>Pseudoflavonifractor</taxon>
    </lineage>
</organism>
<protein>
    <recommendedName>
        <fullName evidence="1">Stage 0 sporulation protein A homolog</fullName>
    </recommendedName>
</protein>
<reference evidence="9 10" key="2">
    <citation type="submission" date="2007-06" db="EMBL/GenBank/DDBJ databases">
        <title>Draft genome sequence of Pseudoflavonifractor capillosus ATCC 29799.</title>
        <authorList>
            <person name="Sudarsanam P."/>
            <person name="Ley R."/>
            <person name="Guruge J."/>
            <person name="Turnbaugh P.J."/>
            <person name="Mahowald M."/>
            <person name="Liep D."/>
            <person name="Gordon J."/>
        </authorList>
    </citation>
    <scope>NUCLEOTIDE SEQUENCE [LARGE SCALE GENOMIC DNA]</scope>
    <source>
        <strain evidence="9 10">ATCC 29799</strain>
    </source>
</reference>
<dbReference type="PANTHER" id="PTHR43280">
    <property type="entry name" value="ARAC-FAMILY TRANSCRIPTIONAL REGULATOR"/>
    <property type="match status" value="1"/>
</dbReference>
<dbReference type="InterPro" id="IPR001789">
    <property type="entry name" value="Sig_transdc_resp-reg_receiver"/>
</dbReference>
<evidence type="ECO:0000256" key="2">
    <source>
        <dbReference type="ARBA" id="ARBA00023015"/>
    </source>
</evidence>
<dbReference type="PANTHER" id="PTHR43280:SF2">
    <property type="entry name" value="HTH-TYPE TRANSCRIPTIONAL REGULATOR EXSA"/>
    <property type="match status" value="1"/>
</dbReference>
<dbReference type="SMART" id="SM00342">
    <property type="entry name" value="HTH_ARAC"/>
    <property type="match status" value="1"/>
</dbReference>
<sequence>MVVDDEAPIRDWLVYCIQKCPSVTQVTSAVNGDEAYRMILETKPNMVFTDIRMPLMDGLELMSKVREILPFTVFIILTNYAEFSYAKEAISLGAREYILKSEMRSADIQRIVGEIAANTAKIKAEKVQDTLRDGVVDLYEMYHNFEQPGAVAAFWQRQGLQNHQPYLAFCVANDNSVGLRRQIAELAGASRVALSLAAMEQDYLYLILQCHDSEALRQCVLSVESSLGECGLPAGVSAIRTDTDQFIKVLGEAAAARDACFFTGGGVVPYGAIRSLPPIDWEDVLTRKQEIIHLLSHRQPEEALEALKNWFSLFRMVGADDIRKAIDHINRMVISMEDWYYQFSSPPPAGWTPPQSFSACRSRCVSMLEEVLREQRSRHSLPIETALSYIHSHYAQPISMAEVAGQLYRSPEHFSRQFKEEVGENFSAYLTRYRLDRAQDLLQTTDLPIALVAAQTGYTTPGYFSRLYKKYKGISPEQERRRSKM</sequence>
<dbReference type="GO" id="GO:0003700">
    <property type="term" value="F:DNA-binding transcription factor activity"/>
    <property type="evidence" value="ECO:0007669"/>
    <property type="project" value="InterPro"/>
</dbReference>
<proteinExistence type="predicted"/>
<feature type="domain" description="Response regulatory" evidence="8">
    <location>
        <begin position="1"/>
        <end position="115"/>
    </location>
</feature>
<evidence type="ECO:0000259" key="8">
    <source>
        <dbReference type="PROSITE" id="PS50110"/>
    </source>
</evidence>
<evidence type="ECO:0000313" key="9">
    <source>
        <dbReference type="EMBL" id="EDN00724.1"/>
    </source>
</evidence>
<gene>
    <name evidence="9" type="ORF">BACCAP_01490</name>
</gene>
<dbReference type="Gene3D" id="1.10.10.60">
    <property type="entry name" value="Homeodomain-like"/>
    <property type="match status" value="2"/>
</dbReference>
<dbReference type="Proteomes" id="UP000003639">
    <property type="component" value="Unassembled WGS sequence"/>
</dbReference>
<evidence type="ECO:0000256" key="5">
    <source>
        <dbReference type="ARBA" id="ARBA00024867"/>
    </source>
</evidence>
<keyword evidence="6" id="KW-0597">Phosphoprotein</keyword>
<name>A6NTG1_9FIRM</name>
<dbReference type="GO" id="GO:0043565">
    <property type="term" value="F:sequence-specific DNA binding"/>
    <property type="evidence" value="ECO:0007669"/>
    <property type="project" value="InterPro"/>
</dbReference>